<keyword evidence="4" id="KW-0067">ATP-binding</keyword>
<dbReference type="InterPro" id="IPR001645">
    <property type="entry name" value="Folylpolyglutamate_synth"/>
</dbReference>
<gene>
    <name evidence="5" type="ORF">KHLLAP_LOCUS7544</name>
</gene>
<dbReference type="NCBIfam" id="TIGR01499">
    <property type="entry name" value="folC"/>
    <property type="match status" value="1"/>
</dbReference>
<dbReference type="GO" id="GO:0005829">
    <property type="term" value="C:cytosol"/>
    <property type="evidence" value="ECO:0007669"/>
    <property type="project" value="TreeGrafter"/>
</dbReference>
<dbReference type="PANTHER" id="PTHR11136">
    <property type="entry name" value="FOLYLPOLYGLUTAMATE SYNTHASE-RELATED"/>
    <property type="match status" value="1"/>
</dbReference>
<evidence type="ECO:0000256" key="4">
    <source>
        <dbReference type="ARBA" id="ARBA00022840"/>
    </source>
</evidence>
<dbReference type="InterPro" id="IPR036565">
    <property type="entry name" value="Mur-like_cat_sf"/>
</dbReference>
<dbReference type="GO" id="GO:0005524">
    <property type="term" value="F:ATP binding"/>
    <property type="evidence" value="ECO:0007669"/>
    <property type="project" value="UniProtKB-KW"/>
</dbReference>
<evidence type="ECO:0000256" key="2">
    <source>
        <dbReference type="ARBA" id="ARBA00022598"/>
    </source>
</evidence>
<dbReference type="GO" id="GO:0004326">
    <property type="term" value="F:tetrahydrofolylpolyglutamate synthase activity"/>
    <property type="evidence" value="ECO:0007669"/>
    <property type="project" value="InterPro"/>
</dbReference>
<evidence type="ECO:0000256" key="3">
    <source>
        <dbReference type="ARBA" id="ARBA00022741"/>
    </source>
</evidence>
<keyword evidence="3" id="KW-0547">Nucleotide-binding</keyword>
<sequence>MGQIPDIDGQPDVRGTPSIAGMKDLLHQIGHSTAEVDELNIVHVAGTTGKGSTCAFTESILRAFGKRSGFPRKTGLYSSPPLIYPEETIRINSGPISRDLFTKDFFEVWDILEKAEKPPRYLQLLALTAFHTFIAEGVEAAVIETHNGGEYDATNVVEHPVVTVITPIGLGHVAHLGPSIRHIAWHKSGILKDRAAAISAAQVEEVRTVLEERAAAKHLQMRFVDDDSELPRGSPKLRPEV</sequence>
<dbReference type="Proteomes" id="UP001295740">
    <property type="component" value="Unassembled WGS sequence"/>
</dbReference>
<dbReference type="Gene3D" id="3.40.1190.10">
    <property type="entry name" value="Mur-like, catalytic domain"/>
    <property type="match status" value="1"/>
</dbReference>
<keyword evidence="2" id="KW-0436">Ligase</keyword>
<evidence type="ECO:0000256" key="1">
    <source>
        <dbReference type="ARBA" id="ARBA00008276"/>
    </source>
</evidence>
<reference evidence="5" key="1">
    <citation type="submission" date="2023-10" db="EMBL/GenBank/DDBJ databases">
        <authorList>
            <person name="Hackl T."/>
        </authorList>
    </citation>
    <scope>NUCLEOTIDE SEQUENCE</scope>
</reference>
<evidence type="ECO:0000313" key="6">
    <source>
        <dbReference type="Proteomes" id="UP001295740"/>
    </source>
</evidence>
<dbReference type="PANTHER" id="PTHR11136:SF5">
    <property type="entry name" value="FOLYLPOLYGLUTAMATE SYNTHASE, MITOCHONDRIAL"/>
    <property type="match status" value="1"/>
</dbReference>
<evidence type="ECO:0000313" key="5">
    <source>
        <dbReference type="EMBL" id="CAJ2507076.1"/>
    </source>
</evidence>
<comment type="similarity">
    <text evidence="1">Belongs to the folylpolyglutamate synthase family.</text>
</comment>
<dbReference type="SUPFAM" id="SSF53623">
    <property type="entry name" value="MurD-like peptide ligases, catalytic domain"/>
    <property type="match status" value="1"/>
</dbReference>
<name>A0AAI8VMC0_9PEZI</name>
<dbReference type="AlphaFoldDB" id="A0AAI8VMC0"/>
<organism evidence="5 6">
    <name type="scientific">Anthostomella pinea</name>
    <dbReference type="NCBI Taxonomy" id="933095"/>
    <lineage>
        <taxon>Eukaryota</taxon>
        <taxon>Fungi</taxon>
        <taxon>Dikarya</taxon>
        <taxon>Ascomycota</taxon>
        <taxon>Pezizomycotina</taxon>
        <taxon>Sordariomycetes</taxon>
        <taxon>Xylariomycetidae</taxon>
        <taxon>Xylariales</taxon>
        <taxon>Xylariaceae</taxon>
        <taxon>Anthostomella</taxon>
    </lineage>
</organism>
<dbReference type="EMBL" id="CAUWAG010000010">
    <property type="protein sequence ID" value="CAJ2507076.1"/>
    <property type="molecule type" value="Genomic_DNA"/>
</dbReference>
<protein>
    <submittedName>
        <fullName evidence="5">Uu.00g082620.m01.CDS01</fullName>
    </submittedName>
</protein>
<dbReference type="GO" id="GO:0005739">
    <property type="term" value="C:mitochondrion"/>
    <property type="evidence" value="ECO:0007669"/>
    <property type="project" value="TreeGrafter"/>
</dbReference>
<keyword evidence="6" id="KW-1185">Reference proteome</keyword>
<proteinExistence type="inferred from homology"/>
<comment type="caution">
    <text evidence="5">The sequence shown here is derived from an EMBL/GenBank/DDBJ whole genome shotgun (WGS) entry which is preliminary data.</text>
</comment>
<accession>A0AAI8VMC0</accession>